<evidence type="ECO:0000313" key="1">
    <source>
        <dbReference type="EMBL" id="BBI30381.1"/>
    </source>
</evidence>
<dbReference type="EMBL" id="AP018495">
    <property type="protein sequence ID" value="BBI30381.1"/>
    <property type="molecule type" value="Genomic_DNA"/>
</dbReference>
<accession>A0A3T1CX30</accession>
<name>A0A3T1CX30_9VIRU</name>
<dbReference type="KEGG" id="vg:80540733"/>
<evidence type="ECO:0000313" key="2">
    <source>
        <dbReference type="Proteomes" id="UP001161669"/>
    </source>
</evidence>
<sequence>MSSLYSFSDNDKMGHNAPVHCRCAGSCEHKATTKICACAGTCSDCRYQATHNAYGNPLPFSTTRPGAQPLPAPHIFPPEAAMWRGTSGQIDPGLLFHRVPDPTRMGRPAIGMPAPKDPAAYVYPDFAGASLYPPSCY</sequence>
<proteinExistence type="predicted"/>
<organism evidence="1 2">
    <name type="scientific">Acanthamoeba castellanii medusavirus J1</name>
    <dbReference type="NCBI Taxonomy" id="3114988"/>
    <lineage>
        <taxon>Viruses</taxon>
        <taxon>Varidnaviria</taxon>
        <taxon>Bamfordvirae</taxon>
        <taxon>Nucleocytoviricota</taxon>
        <taxon>Megaviricetes</taxon>
        <taxon>Mamonoviridae</taxon>
        <taxon>Medusavirus</taxon>
        <taxon>Medusavirus medusae</taxon>
    </lineage>
</organism>
<reference evidence="2" key="1">
    <citation type="journal article" date="2019" name="J. Virol.">
        <title>Medusavirus, a novel large DNA virus discovered from hot spring water.</title>
        <authorList>
            <person name="Yoshikawa G."/>
            <person name="Blanc-Mathieu R."/>
            <person name="Song C."/>
            <person name="Kayama Y."/>
            <person name="Mochizuki T."/>
            <person name="Murata K."/>
            <person name="Ogata H."/>
            <person name="Takemura M."/>
        </authorList>
    </citation>
    <scope>NUCLEOTIDE SEQUENCE [LARGE SCALE GENOMIC DNA]</scope>
</reference>
<dbReference type="Proteomes" id="UP001161669">
    <property type="component" value="Segment"/>
</dbReference>
<protein>
    <submittedName>
        <fullName evidence="1">Uncharacterized protein</fullName>
    </submittedName>
</protein>
<keyword evidence="2" id="KW-1185">Reference proteome</keyword>